<evidence type="ECO:0000313" key="3">
    <source>
        <dbReference type="Proteomes" id="UP000887013"/>
    </source>
</evidence>
<protein>
    <submittedName>
        <fullName evidence="2">Uncharacterized protein</fullName>
    </submittedName>
</protein>
<dbReference type="Proteomes" id="UP000887013">
    <property type="component" value="Unassembled WGS sequence"/>
</dbReference>
<organism evidence="2 3">
    <name type="scientific">Nephila pilipes</name>
    <name type="common">Giant wood spider</name>
    <name type="synonym">Nephila maculata</name>
    <dbReference type="NCBI Taxonomy" id="299642"/>
    <lineage>
        <taxon>Eukaryota</taxon>
        <taxon>Metazoa</taxon>
        <taxon>Ecdysozoa</taxon>
        <taxon>Arthropoda</taxon>
        <taxon>Chelicerata</taxon>
        <taxon>Arachnida</taxon>
        <taxon>Araneae</taxon>
        <taxon>Araneomorphae</taxon>
        <taxon>Entelegynae</taxon>
        <taxon>Araneoidea</taxon>
        <taxon>Nephilidae</taxon>
        <taxon>Nephila</taxon>
    </lineage>
</organism>
<sequence length="82" mass="8939">MPSEQCLLNFPSVQQGFPGAFPGLPLSAYAWVIAPNPRCFTPAPSLQNWCPFVNFTGIVRLGNRSPNPELSKKHSEEGSLVP</sequence>
<dbReference type="AlphaFoldDB" id="A0A8X6UAY0"/>
<accession>A0A8X6UAY0</accession>
<reference evidence="2" key="1">
    <citation type="submission" date="2020-08" db="EMBL/GenBank/DDBJ databases">
        <title>Multicomponent nature underlies the extraordinary mechanical properties of spider dragline silk.</title>
        <authorList>
            <person name="Kono N."/>
            <person name="Nakamura H."/>
            <person name="Mori M."/>
            <person name="Yoshida Y."/>
            <person name="Ohtoshi R."/>
            <person name="Malay A.D."/>
            <person name="Moran D.A.P."/>
            <person name="Tomita M."/>
            <person name="Numata K."/>
            <person name="Arakawa K."/>
        </authorList>
    </citation>
    <scope>NUCLEOTIDE SEQUENCE</scope>
</reference>
<keyword evidence="3" id="KW-1185">Reference proteome</keyword>
<feature type="region of interest" description="Disordered" evidence="1">
    <location>
        <begin position="63"/>
        <end position="82"/>
    </location>
</feature>
<gene>
    <name evidence="2" type="ORF">NPIL_262441</name>
</gene>
<comment type="caution">
    <text evidence="2">The sequence shown here is derived from an EMBL/GenBank/DDBJ whole genome shotgun (WGS) entry which is preliminary data.</text>
</comment>
<proteinExistence type="predicted"/>
<name>A0A8X6UAY0_NEPPI</name>
<dbReference type="EMBL" id="BMAW01075337">
    <property type="protein sequence ID" value="GFT96198.1"/>
    <property type="molecule type" value="Genomic_DNA"/>
</dbReference>
<evidence type="ECO:0000256" key="1">
    <source>
        <dbReference type="SAM" id="MobiDB-lite"/>
    </source>
</evidence>
<feature type="compositionally biased region" description="Basic and acidic residues" evidence="1">
    <location>
        <begin position="70"/>
        <end position="82"/>
    </location>
</feature>
<evidence type="ECO:0000313" key="2">
    <source>
        <dbReference type="EMBL" id="GFT96198.1"/>
    </source>
</evidence>